<comment type="caution">
    <text evidence="4">The sequence shown here is derived from an EMBL/GenBank/DDBJ whole genome shotgun (WGS) entry which is preliminary data.</text>
</comment>
<dbReference type="GO" id="GO:0003743">
    <property type="term" value="F:translation initiation factor activity"/>
    <property type="evidence" value="ECO:0007669"/>
    <property type="project" value="UniProtKB-KW"/>
</dbReference>
<accession>A0AAV9M161</accession>
<dbReference type="PANTHER" id="PTHR10317">
    <property type="entry name" value="EUKARYOTIC TRANSLATION INITIATION FACTOR 3 SUBUNIT E"/>
    <property type="match status" value="1"/>
</dbReference>
<organism evidence="4 5">
    <name type="scientific">Solanum pinnatisectum</name>
    <name type="common">tansyleaf nightshade</name>
    <dbReference type="NCBI Taxonomy" id="50273"/>
    <lineage>
        <taxon>Eukaryota</taxon>
        <taxon>Viridiplantae</taxon>
        <taxon>Streptophyta</taxon>
        <taxon>Embryophyta</taxon>
        <taxon>Tracheophyta</taxon>
        <taxon>Spermatophyta</taxon>
        <taxon>Magnoliopsida</taxon>
        <taxon>eudicotyledons</taxon>
        <taxon>Gunneridae</taxon>
        <taxon>Pentapetalae</taxon>
        <taxon>asterids</taxon>
        <taxon>lamiids</taxon>
        <taxon>Solanales</taxon>
        <taxon>Solanaceae</taxon>
        <taxon>Solanoideae</taxon>
        <taxon>Solaneae</taxon>
        <taxon>Solanum</taxon>
    </lineage>
</organism>
<evidence type="ECO:0000256" key="2">
    <source>
        <dbReference type="ARBA" id="ARBA00022540"/>
    </source>
</evidence>
<keyword evidence="1" id="KW-0963">Cytoplasm</keyword>
<protein>
    <submittedName>
        <fullName evidence="4">Uncharacterized protein</fullName>
    </submittedName>
</protein>
<dbReference type="Proteomes" id="UP001311915">
    <property type="component" value="Unassembled WGS sequence"/>
</dbReference>
<keyword evidence="5" id="KW-1185">Reference proteome</keyword>
<keyword evidence="3" id="KW-0648">Protein biosynthesis</keyword>
<dbReference type="EMBL" id="JAWPEI010000004">
    <property type="protein sequence ID" value="KAK4730392.1"/>
    <property type="molecule type" value="Genomic_DNA"/>
</dbReference>
<sequence>MVDYAMDIHKSLYHTDDVVARLKALEEAANSSAVQELRADKQHNLQLRLNVETTLVLLNIFTALCTNSDRSVSALCGDTNIMQNWDIACTRGTQPTFSTPLNQVQNRIWLIMHWSLFIFHSNKVIRSPLAAILGYCIYCQQQKMKECEELTLNDEKELKRAVSLLCAIER</sequence>
<reference evidence="4 5" key="1">
    <citation type="submission" date="2023-10" db="EMBL/GenBank/DDBJ databases">
        <title>Genome-Wide Identification Analysis in wild type Solanum Pinnatisectum Reveals Some Genes Defensing Phytophthora Infestans.</title>
        <authorList>
            <person name="Sun C."/>
        </authorList>
    </citation>
    <scope>NUCLEOTIDE SEQUENCE [LARGE SCALE GENOMIC DNA]</scope>
    <source>
        <strain evidence="4">LQN</strain>
        <tissue evidence="4">Leaf</tissue>
    </source>
</reference>
<evidence type="ECO:0000256" key="1">
    <source>
        <dbReference type="ARBA" id="ARBA00022490"/>
    </source>
</evidence>
<proteinExistence type="predicted"/>
<dbReference type="AlphaFoldDB" id="A0AAV9M161"/>
<gene>
    <name evidence="4" type="ORF">R3W88_023380</name>
</gene>
<evidence type="ECO:0000256" key="3">
    <source>
        <dbReference type="ARBA" id="ARBA00022917"/>
    </source>
</evidence>
<name>A0AAV9M161_9SOLN</name>
<dbReference type="InterPro" id="IPR016650">
    <property type="entry name" value="eIF3e"/>
</dbReference>
<evidence type="ECO:0000313" key="5">
    <source>
        <dbReference type="Proteomes" id="UP001311915"/>
    </source>
</evidence>
<dbReference type="GO" id="GO:0005852">
    <property type="term" value="C:eukaryotic translation initiation factor 3 complex"/>
    <property type="evidence" value="ECO:0007669"/>
    <property type="project" value="InterPro"/>
</dbReference>
<keyword evidence="2" id="KW-0396">Initiation factor</keyword>
<evidence type="ECO:0000313" key="4">
    <source>
        <dbReference type="EMBL" id="KAK4730392.1"/>
    </source>
</evidence>